<evidence type="ECO:0000256" key="1">
    <source>
        <dbReference type="SAM" id="Phobius"/>
    </source>
</evidence>
<accession>A0A6C0CN81</accession>
<dbReference type="SUPFAM" id="SSF51294">
    <property type="entry name" value="Hedgehog/intein (Hint) domain"/>
    <property type="match status" value="1"/>
</dbReference>
<reference evidence="2" key="1">
    <citation type="journal article" date="2020" name="Nature">
        <title>Giant virus diversity and host interactions through global metagenomics.</title>
        <authorList>
            <person name="Schulz F."/>
            <person name="Roux S."/>
            <person name="Paez-Espino D."/>
            <person name="Jungbluth S."/>
            <person name="Walsh D.A."/>
            <person name="Denef V.J."/>
            <person name="McMahon K.D."/>
            <person name="Konstantinidis K.T."/>
            <person name="Eloe-Fadrosh E.A."/>
            <person name="Kyrpides N.C."/>
            <person name="Woyke T."/>
        </authorList>
    </citation>
    <scope>NUCLEOTIDE SEQUENCE</scope>
    <source>
        <strain evidence="2">GVMAG-M-3300021425-14</strain>
    </source>
</reference>
<dbReference type="InterPro" id="IPR006141">
    <property type="entry name" value="Intein_N"/>
</dbReference>
<feature type="transmembrane region" description="Helical" evidence="1">
    <location>
        <begin position="7"/>
        <end position="26"/>
    </location>
</feature>
<keyword evidence="1" id="KW-0472">Membrane</keyword>
<keyword evidence="1" id="KW-1133">Transmembrane helix</keyword>
<proteinExistence type="predicted"/>
<name>A0A6C0CN81_9ZZZZ</name>
<evidence type="ECO:0008006" key="3">
    <source>
        <dbReference type="Google" id="ProtNLM"/>
    </source>
</evidence>
<keyword evidence="1" id="KW-0812">Transmembrane</keyword>
<dbReference type="EMBL" id="MN739463">
    <property type="protein sequence ID" value="QHT06058.1"/>
    <property type="molecule type" value="Genomic_DNA"/>
</dbReference>
<evidence type="ECO:0000313" key="2">
    <source>
        <dbReference type="EMBL" id="QHT06058.1"/>
    </source>
</evidence>
<organism evidence="2">
    <name type="scientific">viral metagenome</name>
    <dbReference type="NCBI Taxonomy" id="1070528"/>
    <lineage>
        <taxon>unclassified sequences</taxon>
        <taxon>metagenomes</taxon>
        <taxon>organismal metagenomes</taxon>
    </lineage>
</organism>
<sequence length="299" mass="33909">MGDFKDILNSVIIVLLFKSVIIFVFLMTKIKEVKENWPKYRCNPSVMPFAGMFGHDAASNFVFCLSNIQGGLMEFFLKPINGVIGILSYLGSGFLEDIQAMRGLINWLKKASSMFSINIFSILGSVMSQFQNMIIKVKDTMFKLIGLLFVVYKLIQSTVLVGKSTWNGPIGDVVRIFCFHPKTKVVLKNGKKVNMKDINLGDVLENGSTVLGTLKIKGEPSNCFYKIFSKKLNDYIYVTGGHKILPDNKLDNSKLDNFIDVEQFNKAEKTNKYEEQLSCLITDNHLIPVGEYTFWDWED</sequence>
<protein>
    <recommendedName>
        <fullName evidence="3">Hedgehog/Intein (Hint) domain-containing protein</fullName>
    </recommendedName>
</protein>
<dbReference type="PROSITE" id="PS50817">
    <property type="entry name" value="INTEIN_N_TER"/>
    <property type="match status" value="1"/>
</dbReference>
<dbReference type="AlphaFoldDB" id="A0A6C0CN81"/>
<dbReference type="InterPro" id="IPR036844">
    <property type="entry name" value="Hint_dom_sf"/>
</dbReference>
<dbReference type="GO" id="GO:0016539">
    <property type="term" value="P:intein-mediated protein splicing"/>
    <property type="evidence" value="ECO:0007669"/>
    <property type="project" value="InterPro"/>
</dbReference>